<sequence>MVAAGPGTWVNDNLGSFYAVATGLQFSSNGLIAILITVNLIPSNQRVCNYGQEEVQIKWRKGLLKKPKMNQKSKDMDTAKKTYFSVLLFVFVLFNKPLDSIAADTISAGETLTGNQTITSRDGNFMMGFFTPGESRNYYIGIWYNYDRVSVQTVVWVANRDKPLTGPASSELKLLANGNLVLYGPSNSSIWSTNSTSGTSNTTEAVLGGDGNFVLRDKRNPSIVFWQSFDYPTDTWLPGGKIGLNKKVGVNKLLTSWRNQEDPATGMFNLELDPTGINQYLIRWNKSIQVWTSGEWIEREKYFTLIPQMRGNYIYNFSYTSNENESYVTYNLYNKSIVVRMVMDVSGLMKQFTWSNTAGKWILYWTQPKHFCDVYGVCGPFGNCNQDTLKCECLPGFVERSPSDWNLRDSSGGCLRNTSLQCGSKDIGFSPIPSSKLPDNSQSRQVNSAEECKSACQSVCACNAYAYEKTQCQLWQGDMMNISQQSDGRAGNLYLKRADSEFLTEVRTRKVVIWKIIVPVIASLVAIIMGVFGYMYLCKRNKANERGRLKGLQGVWKTNTTDNETPNRNMFNDGKSEGESHELQMFSLASLTVATNDYCMENKLGEGGFGPVYKGKLENGQQIAVKRLSKSSGQGIEEFKNEVVLISKLQHRNLVKLLGCCVEGEENMLIYEFMPNKSLDAFLFDPRKKSCLDWDRRFDIIGGIARGLLYLHRDSRLRVIHRDLKVSNILLDGDMIPKISDFGMARIFGGNQTIDNTNRVVGTFGYMSPEYVMGGTFSEKSDVFSFGVLVLEVVSGKRNNSFYSPEHPLNLLLHAWSLWNEGKWSDIVDDDLGDLDSPNEVMKCIHIGLLCCQNRAVDRPTMAEVDLMLNYETDRPSPKEPPYTVPTFSDKPGNSSSNNVTLTRIEGR</sequence>
<organism evidence="21 22">
    <name type="scientific">Papaver somniferum</name>
    <name type="common">Opium poppy</name>
    <dbReference type="NCBI Taxonomy" id="3469"/>
    <lineage>
        <taxon>Eukaryota</taxon>
        <taxon>Viridiplantae</taxon>
        <taxon>Streptophyta</taxon>
        <taxon>Embryophyta</taxon>
        <taxon>Tracheophyta</taxon>
        <taxon>Spermatophyta</taxon>
        <taxon>Magnoliopsida</taxon>
        <taxon>Ranunculales</taxon>
        <taxon>Papaveraceae</taxon>
        <taxon>Papaveroideae</taxon>
        <taxon>Papaver</taxon>
    </lineage>
</organism>
<dbReference type="SUPFAM" id="SSF56112">
    <property type="entry name" value="Protein kinase-like (PK-like)"/>
    <property type="match status" value="1"/>
</dbReference>
<keyword evidence="10 17" id="KW-1133">Transmembrane helix</keyword>
<comment type="subcellular location">
    <subcellularLocation>
        <location evidence="1">Cell membrane</location>
        <topology evidence="1">Single-pass type I membrane protein</topology>
    </subcellularLocation>
</comment>
<keyword evidence="9 15" id="KW-0067">ATP-binding</keyword>
<evidence type="ECO:0000256" key="7">
    <source>
        <dbReference type="ARBA" id="ARBA00022741"/>
    </source>
</evidence>
<dbReference type="PANTHER" id="PTHR27002:SF181">
    <property type="entry name" value="RECEPTOR-LIKE SERINE_THREONINE-PROTEIN KINASE"/>
    <property type="match status" value="1"/>
</dbReference>
<name>A0A4Y7IKZ0_PAPSO</name>
<dbReference type="CDD" id="cd00028">
    <property type="entry name" value="B_lectin"/>
    <property type="match status" value="1"/>
</dbReference>
<evidence type="ECO:0000313" key="22">
    <source>
        <dbReference type="Proteomes" id="UP000316621"/>
    </source>
</evidence>
<dbReference type="STRING" id="3469.A0A4Y7IKZ0"/>
<dbReference type="Gramene" id="RZC48118">
    <property type="protein sequence ID" value="RZC48118"/>
    <property type="gene ID" value="C5167_041072"/>
</dbReference>
<dbReference type="InterPro" id="IPR003609">
    <property type="entry name" value="Pan_app"/>
</dbReference>
<dbReference type="SMART" id="SM00473">
    <property type="entry name" value="PAN_AP"/>
    <property type="match status" value="1"/>
</dbReference>
<evidence type="ECO:0000256" key="8">
    <source>
        <dbReference type="ARBA" id="ARBA00022777"/>
    </source>
</evidence>
<keyword evidence="22" id="KW-1185">Reference proteome</keyword>
<accession>A0A4Y7IKZ0</accession>
<dbReference type="PANTHER" id="PTHR27002">
    <property type="entry name" value="RECEPTOR-LIKE SERINE/THREONINE-PROTEIN KINASE SD1-8"/>
    <property type="match status" value="1"/>
</dbReference>
<keyword evidence="12" id="KW-1015">Disulfide bond</keyword>
<keyword evidence="14" id="KW-0325">Glycoprotein</keyword>
<dbReference type="InterPro" id="IPR024171">
    <property type="entry name" value="SRK-like_kinase"/>
</dbReference>
<dbReference type="SMART" id="SM00108">
    <property type="entry name" value="B_lectin"/>
    <property type="match status" value="1"/>
</dbReference>
<dbReference type="CDD" id="cd14066">
    <property type="entry name" value="STKc_IRAK"/>
    <property type="match status" value="1"/>
</dbReference>
<evidence type="ECO:0000256" key="5">
    <source>
        <dbReference type="ARBA" id="ARBA00022692"/>
    </source>
</evidence>
<feature type="compositionally biased region" description="Polar residues" evidence="16">
    <location>
        <begin position="892"/>
        <end position="902"/>
    </location>
</feature>
<evidence type="ECO:0000256" key="11">
    <source>
        <dbReference type="ARBA" id="ARBA00023136"/>
    </source>
</evidence>
<feature type="domain" description="Apple" evidence="20">
    <location>
        <begin position="422"/>
        <end position="498"/>
    </location>
</feature>
<dbReference type="SUPFAM" id="SSF57414">
    <property type="entry name" value="Hairpin loop containing domain-like"/>
    <property type="match status" value="1"/>
</dbReference>
<evidence type="ECO:0000256" key="4">
    <source>
        <dbReference type="ARBA" id="ARBA00022679"/>
    </source>
</evidence>
<dbReference type="Pfam" id="PF08276">
    <property type="entry name" value="PAN_2"/>
    <property type="match status" value="1"/>
</dbReference>
<dbReference type="GO" id="GO:0004674">
    <property type="term" value="F:protein serine/threonine kinase activity"/>
    <property type="evidence" value="ECO:0007669"/>
    <property type="project" value="UniProtKB-KW"/>
</dbReference>
<evidence type="ECO:0000256" key="16">
    <source>
        <dbReference type="SAM" id="MobiDB-lite"/>
    </source>
</evidence>
<dbReference type="InterPro" id="IPR000719">
    <property type="entry name" value="Prot_kinase_dom"/>
</dbReference>
<dbReference type="GO" id="GO:0005524">
    <property type="term" value="F:ATP binding"/>
    <property type="evidence" value="ECO:0007669"/>
    <property type="project" value="UniProtKB-KW"/>
</dbReference>
<evidence type="ECO:0000256" key="3">
    <source>
        <dbReference type="ARBA" id="ARBA00022527"/>
    </source>
</evidence>
<keyword evidence="6" id="KW-0732">Signal</keyword>
<dbReference type="PROSITE" id="PS50011">
    <property type="entry name" value="PROTEIN_KINASE_DOM"/>
    <property type="match status" value="1"/>
</dbReference>
<dbReference type="Gene3D" id="1.10.510.10">
    <property type="entry name" value="Transferase(Phosphotransferase) domain 1"/>
    <property type="match status" value="1"/>
</dbReference>
<dbReference type="Proteomes" id="UP000316621">
    <property type="component" value="Chromosome 1"/>
</dbReference>
<evidence type="ECO:0000256" key="2">
    <source>
        <dbReference type="ARBA" id="ARBA00022475"/>
    </source>
</evidence>
<dbReference type="SMART" id="SM00220">
    <property type="entry name" value="S_TKc"/>
    <property type="match status" value="1"/>
</dbReference>
<dbReference type="FunFam" id="3.30.200.20:FF:000330">
    <property type="entry name" value="G-type lectin S-receptor-like serine/threonine-protein kinase At4g03230"/>
    <property type="match status" value="1"/>
</dbReference>
<keyword evidence="5 17" id="KW-0812">Transmembrane</keyword>
<dbReference type="EC" id="2.7.11.1" evidence="15"/>
<dbReference type="InterPro" id="IPR000858">
    <property type="entry name" value="S_locus_glycoprot_dom"/>
</dbReference>
<evidence type="ECO:0000259" key="18">
    <source>
        <dbReference type="PROSITE" id="PS50011"/>
    </source>
</evidence>
<keyword evidence="11 17" id="KW-0472">Membrane</keyword>
<comment type="catalytic activity">
    <reaction evidence="15">
        <text>L-threonyl-[protein] + ATP = O-phospho-L-threonyl-[protein] + ADP + H(+)</text>
        <dbReference type="Rhea" id="RHEA:46608"/>
        <dbReference type="Rhea" id="RHEA-COMP:11060"/>
        <dbReference type="Rhea" id="RHEA-COMP:11605"/>
        <dbReference type="ChEBI" id="CHEBI:15378"/>
        <dbReference type="ChEBI" id="CHEBI:30013"/>
        <dbReference type="ChEBI" id="CHEBI:30616"/>
        <dbReference type="ChEBI" id="CHEBI:61977"/>
        <dbReference type="ChEBI" id="CHEBI:456216"/>
        <dbReference type="EC" id="2.7.11.1"/>
    </reaction>
</comment>
<keyword evidence="7 15" id="KW-0547">Nucleotide-binding</keyword>
<dbReference type="Gene3D" id="3.30.200.20">
    <property type="entry name" value="Phosphorylase Kinase, domain 1"/>
    <property type="match status" value="1"/>
</dbReference>
<reference evidence="21 22" key="1">
    <citation type="journal article" date="2018" name="Science">
        <title>The opium poppy genome and morphinan production.</title>
        <authorList>
            <person name="Guo L."/>
            <person name="Winzer T."/>
            <person name="Yang X."/>
            <person name="Li Y."/>
            <person name="Ning Z."/>
            <person name="He Z."/>
            <person name="Teodor R."/>
            <person name="Lu Y."/>
            <person name="Bowser T.A."/>
            <person name="Graham I.A."/>
            <person name="Ye K."/>
        </authorList>
    </citation>
    <scope>NUCLEOTIDE SEQUENCE [LARGE SCALE GENOMIC DNA]</scope>
    <source>
        <strain evidence="22">cv. HN1</strain>
        <tissue evidence="21">Leaves</tissue>
    </source>
</reference>
<evidence type="ECO:0000256" key="13">
    <source>
        <dbReference type="ARBA" id="ARBA00023170"/>
    </source>
</evidence>
<dbReference type="PIRSF" id="PIRSF000641">
    <property type="entry name" value="SRK"/>
    <property type="match status" value="1"/>
</dbReference>
<dbReference type="GO" id="GO:0048544">
    <property type="term" value="P:recognition of pollen"/>
    <property type="evidence" value="ECO:0007669"/>
    <property type="project" value="InterPro"/>
</dbReference>
<keyword evidence="2" id="KW-1003">Cell membrane</keyword>
<evidence type="ECO:0000256" key="17">
    <source>
        <dbReference type="SAM" id="Phobius"/>
    </source>
</evidence>
<dbReference type="EMBL" id="CM010715">
    <property type="protein sequence ID" value="RZC48118.1"/>
    <property type="molecule type" value="Genomic_DNA"/>
</dbReference>
<evidence type="ECO:0000256" key="9">
    <source>
        <dbReference type="ARBA" id="ARBA00022840"/>
    </source>
</evidence>
<dbReference type="PROSITE" id="PS50927">
    <property type="entry name" value="BULB_LECTIN"/>
    <property type="match status" value="1"/>
</dbReference>
<keyword evidence="13" id="KW-0675">Receptor</keyword>
<dbReference type="SUPFAM" id="SSF51110">
    <property type="entry name" value="alpha-D-mannose-specific plant lectins"/>
    <property type="match status" value="1"/>
</dbReference>
<dbReference type="FunFam" id="2.90.10.10:FF:000002">
    <property type="entry name" value="Serine/threonine-protein kinase"/>
    <property type="match status" value="1"/>
</dbReference>
<dbReference type="FunFam" id="1.10.510.10:FF:000060">
    <property type="entry name" value="G-type lectin S-receptor-like serine/threonine-protein kinase"/>
    <property type="match status" value="1"/>
</dbReference>
<dbReference type="InterPro" id="IPR036426">
    <property type="entry name" value="Bulb-type_lectin_dom_sf"/>
</dbReference>
<evidence type="ECO:0000256" key="14">
    <source>
        <dbReference type="ARBA" id="ARBA00023180"/>
    </source>
</evidence>
<dbReference type="InterPro" id="IPR008271">
    <property type="entry name" value="Ser/Thr_kinase_AS"/>
</dbReference>
<evidence type="ECO:0000256" key="6">
    <source>
        <dbReference type="ARBA" id="ARBA00022729"/>
    </source>
</evidence>
<keyword evidence="8 15" id="KW-0418">Kinase</keyword>
<dbReference type="InterPro" id="IPR001480">
    <property type="entry name" value="Bulb-type_lectin_dom"/>
</dbReference>
<keyword evidence="3 15" id="KW-0723">Serine/threonine-protein kinase</keyword>
<dbReference type="CDD" id="cd01098">
    <property type="entry name" value="PAN_AP_plant"/>
    <property type="match status" value="1"/>
</dbReference>
<protein>
    <recommendedName>
        <fullName evidence="15">Receptor-like serine/threonine-protein kinase</fullName>
        <ecNumber evidence="15">2.7.11.1</ecNumber>
    </recommendedName>
</protein>
<evidence type="ECO:0000256" key="1">
    <source>
        <dbReference type="ARBA" id="ARBA00004251"/>
    </source>
</evidence>
<evidence type="ECO:0000259" key="19">
    <source>
        <dbReference type="PROSITE" id="PS50927"/>
    </source>
</evidence>
<feature type="domain" description="Bulb-type lectin" evidence="19">
    <location>
        <begin position="103"/>
        <end position="228"/>
    </location>
</feature>
<dbReference type="InterPro" id="IPR001245">
    <property type="entry name" value="Ser-Thr/Tyr_kinase_cat_dom"/>
</dbReference>
<comment type="similarity">
    <text evidence="15">Belongs to the protein kinase superfamily. Ser/Thr protein kinase family.</text>
</comment>
<evidence type="ECO:0000256" key="10">
    <source>
        <dbReference type="ARBA" id="ARBA00022989"/>
    </source>
</evidence>
<dbReference type="Pfam" id="PF01453">
    <property type="entry name" value="B_lectin"/>
    <property type="match status" value="1"/>
</dbReference>
<dbReference type="InterPro" id="IPR011009">
    <property type="entry name" value="Kinase-like_dom_sf"/>
</dbReference>
<comment type="catalytic activity">
    <reaction evidence="15">
        <text>L-seryl-[protein] + ATP = O-phospho-L-seryl-[protein] + ADP + H(+)</text>
        <dbReference type="Rhea" id="RHEA:17989"/>
        <dbReference type="Rhea" id="RHEA-COMP:9863"/>
        <dbReference type="Rhea" id="RHEA-COMP:11604"/>
        <dbReference type="ChEBI" id="CHEBI:15378"/>
        <dbReference type="ChEBI" id="CHEBI:29999"/>
        <dbReference type="ChEBI" id="CHEBI:30616"/>
        <dbReference type="ChEBI" id="CHEBI:83421"/>
        <dbReference type="ChEBI" id="CHEBI:456216"/>
        <dbReference type="EC" id="2.7.11.1"/>
    </reaction>
</comment>
<dbReference type="PROSITE" id="PS50948">
    <property type="entry name" value="PAN"/>
    <property type="match status" value="1"/>
</dbReference>
<evidence type="ECO:0000313" key="21">
    <source>
        <dbReference type="EMBL" id="RZC48118.1"/>
    </source>
</evidence>
<dbReference type="Pfam" id="PF07714">
    <property type="entry name" value="PK_Tyr_Ser-Thr"/>
    <property type="match status" value="1"/>
</dbReference>
<dbReference type="PROSITE" id="PS00108">
    <property type="entry name" value="PROTEIN_KINASE_ST"/>
    <property type="match status" value="1"/>
</dbReference>
<gene>
    <name evidence="21" type="ORF">C5167_041072</name>
</gene>
<feature type="region of interest" description="Disordered" evidence="16">
    <location>
        <begin position="872"/>
        <end position="908"/>
    </location>
</feature>
<evidence type="ECO:0000259" key="20">
    <source>
        <dbReference type="PROSITE" id="PS50948"/>
    </source>
</evidence>
<dbReference type="Pfam" id="PF00954">
    <property type="entry name" value="S_locus_glycop"/>
    <property type="match status" value="1"/>
</dbReference>
<proteinExistence type="inferred from homology"/>
<feature type="transmembrane region" description="Helical" evidence="17">
    <location>
        <begin position="512"/>
        <end position="537"/>
    </location>
</feature>
<dbReference type="AlphaFoldDB" id="A0A4Y7IKZ0"/>
<evidence type="ECO:0000256" key="15">
    <source>
        <dbReference type="PIRNR" id="PIRNR000641"/>
    </source>
</evidence>
<dbReference type="OMA" id="SANTIVW"/>
<dbReference type="Gene3D" id="2.90.10.10">
    <property type="entry name" value="Bulb-type lectin domain"/>
    <property type="match status" value="1"/>
</dbReference>
<evidence type="ECO:0000256" key="12">
    <source>
        <dbReference type="ARBA" id="ARBA00023157"/>
    </source>
</evidence>
<keyword evidence="4 15" id="KW-0808">Transferase</keyword>
<feature type="domain" description="Protein kinase" evidence="18">
    <location>
        <begin position="598"/>
        <end position="869"/>
    </location>
</feature>
<dbReference type="GO" id="GO:0005886">
    <property type="term" value="C:plasma membrane"/>
    <property type="evidence" value="ECO:0007669"/>
    <property type="project" value="UniProtKB-SubCell"/>
</dbReference>
<dbReference type="GO" id="GO:0106310">
    <property type="term" value="F:protein serine kinase activity"/>
    <property type="evidence" value="ECO:0007669"/>
    <property type="project" value="RHEA"/>
</dbReference>